<feature type="transmembrane region" description="Helical" evidence="2">
    <location>
        <begin position="77"/>
        <end position="97"/>
    </location>
</feature>
<dbReference type="Proteomes" id="UP001460270">
    <property type="component" value="Unassembled WGS sequence"/>
</dbReference>
<proteinExistence type="predicted"/>
<comment type="caution">
    <text evidence="3">The sequence shown here is derived from an EMBL/GenBank/DDBJ whole genome shotgun (WGS) entry which is preliminary data.</text>
</comment>
<reference evidence="4" key="1">
    <citation type="submission" date="2024-04" db="EMBL/GenBank/DDBJ databases">
        <title>Salinicola lusitanus LLJ914,a marine bacterium isolated from the Okinawa Trough.</title>
        <authorList>
            <person name="Li J."/>
        </authorList>
    </citation>
    <scope>NUCLEOTIDE SEQUENCE [LARGE SCALE GENOMIC DNA]</scope>
</reference>
<gene>
    <name evidence="3" type="ORF">WMY93_025120</name>
</gene>
<evidence type="ECO:0000313" key="3">
    <source>
        <dbReference type="EMBL" id="KAK7889560.1"/>
    </source>
</evidence>
<sequence length="339" mass="39050">MRRGSATPWTRTGLADVLASVSLFKKKEVAYRLLLEERRRSHIMPIQRTVLVCLGLVLTGAGVVVTIILGLTGPVPLFGLGVCLTLGGVALLGVGCCRAMKDHLVPGVPGHFLLHPRTGTRFSPQQGLAIQRRLDRIRREMSSDSVERGPEPTVLPLPSTPPPWTMEPPPSYDTVMKIQEQNQDQRQEQSQEESREVQCEKEESHEEHCWRNKQEQGEKECYEESHEEHGWVKQEQSEKESWSRLEQSEKESWSRQEQQSHEKSYKESQEEQSWSKQEHGEKERNEKSHEEQSWIKQEQSEKESWSKQKKSHEEQNWSKREQSEQLTDCSTVAADSSQC</sequence>
<feature type="compositionally biased region" description="Basic and acidic residues" evidence="1">
    <location>
        <begin position="276"/>
        <end position="323"/>
    </location>
</feature>
<evidence type="ECO:0000256" key="2">
    <source>
        <dbReference type="SAM" id="Phobius"/>
    </source>
</evidence>
<organism evidence="3 4">
    <name type="scientific">Mugilogobius chulae</name>
    <name type="common">yellowstripe goby</name>
    <dbReference type="NCBI Taxonomy" id="88201"/>
    <lineage>
        <taxon>Eukaryota</taxon>
        <taxon>Metazoa</taxon>
        <taxon>Chordata</taxon>
        <taxon>Craniata</taxon>
        <taxon>Vertebrata</taxon>
        <taxon>Euteleostomi</taxon>
        <taxon>Actinopterygii</taxon>
        <taxon>Neopterygii</taxon>
        <taxon>Teleostei</taxon>
        <taxon>Neoteleostei</taxon>
        <taxon>Acanthomorphata</taxon>
        <taxon>Gobiaria</taxon>
        <taxon>Gobiiformes</taxon>
        <taxon>Gobioidei</taxon>
        <taxon>Gobiidae</taxon>
        <taxon>Gobionellinae</taxon>
        <taxon>Mugilogobius</taxon>
    </lineage>
</organism>
<name>A0AAW0N6E8_9GOBI</name>
<keyword evidence="4" id="KW-1185">Reference proteome</keyword>
<keyword evidence="2" id="KW-0812">Transmembrane</keyword>
<feature type="compositionally biased region" description="Pro residues" evidence="1">
    <location>
        <begin position="153"/>
        <end position="171"/>
    </location>
</feature>
<evidence type="ECO:0000256" key="1">
    <source>
        <dbReference type="SAM" id="MobiDB-lite"/>
    </source>
</evidence>
<feature type="region of interest" description="Disordered" evidence="1">
    <location>
        <begin position="140"/>
        <end position="339"/>
    </location>
</feature>
<feature type="compositionally biased region" description="Polar residues" evidence="1">
    <location>
        <begin position="324"/>
        <end position="339"/>
    </location>
</feature>
<feature type="compositionally biased region" description="Basic and acidic residues" evidence="1">
    <location>
        <begin position="140"/>
        <end position="150"/>
    </location>
</feature>
<dbReference type="AlphaFoldDB" id="A0AAW0N6E8"/>
<evidence type="ECO:0000313" key="4">
    <source>
        <dbReference type="Proteomes" id="UP001460270"/>
    </source>
</evidence>
<keyword evidence="2" id="KW-0472">Membrane</keyword>
<keyword evidence="2" id="KW-1133">Transmembrane helix</keyword>
<feature type="compositionally biased region" description="Basic and acidic residues" evidence="1">
    <location>
        <begin position="183"/>
        <end position="269"/>
    </location>
</feature>
<dbReference type="EMBL" id="JBBPFD010000018">
    <property type="protein sequence ID" value="KAK7889560.1"/>
    <property type="molecule type" value="Genomic_DNA"/>
</dbReference>
<feature type="transmembrane region" description="Helical" evidence="2">
    <location>
        <begin position="49"/>
        <end position="71"/>
    </location>
</feature>
<protein>
    <submittedName>
        <fullName evidence="3">Uncharacterized protein</fullName>
    </submittedName>
</protein>
<accession>A0AAW0N6E8</accession>